<dbReference type="SMART" id="SM00388">
    <property type="entry name" value="HisKA"/>
    <property type="match status" value="1"/>
</dbReference>
<evidence type="ECO:0000259" key="9">
    <source>
        <dbReference type="PROSITE" id="PS50109"/>
    </source>
</evidence>
<dbReference type="Pfam" id="PF00512">
    <property type="entry name" value="HisKA"/>
    <property type="match status" value="1"/>
</dbReference>
<feature type="transmembrane region" description="Helical" evidence="8">
    <location>
        <begin position="232"/>
        <end position="254"/>
    </location>
</feature>
<evidence type="ECO:0000256" key="3">
    <source>
        <dbReference type="ARBA" id="ARBA00012438"/>
    </source>
</evidence>
<protein>
    <recommendedName>
        <fullName evidence="3">histidine kinase</fullName>
        <ecNumber evidence="3">2.7.13.3</ecNumber>
    </recommendedName>
</protein>
<dbReference type="Pfam" id="PF17159">
    <property type="entry name" value="MASE3"/>
    <property type="match status" value="1"/>
</dbReference>
<name>A0A919RY37_9CLOT</name>
<dbReference type="InterPro" id="IPR050351">
    <property type="entry name" value="BphY/WalK/GraS-like"/>
</dbReference>
<keyword evidence="8" id="KW-0472">Membrane</keyword>
<feature type="transmembrane region" description="Helical" evidence="8">
    <location>
        <begin position="136"/>
        <end position="155"/>
    </location>
</feature>
<comment type="subcellular location">
    <subcellularLocation>
        <location evidence="2">Membrane</location>
    </subcellularLocation>
</comment>
<dbReference type="GO" id="GO:0016036">
    <property type="term" value="P:cellular response to phosphate starvation"/>
    <property type="evidence" value="ECO:0007669"/>
    <property type="project" value="TreeGrafter"/>
</dbReference>
<dbReference type="InterPro" id="IPR036097">
    <property type="entry name" value="HisK_dim/P_sf"/>
</dbReference>
<dbReference type="GO" id="GO:0004721">
    <property type="term" value="F:phosphoprotein phosphatase activity"/>
    <property type="evidence" value="ECO:0007669"/>
    <property type="project" value="TreeGrafter"/>
</dbReference>
<dbReference type="CDD" id="cd00082">
    <property type="entry name" value="HisKA"/>
    <property type="match status" value="1"/>
</dbReference>
<dbReference type="InterPro" id="IPR000014">
    <property type="entry name" value="PAS"/>
</dbReference>
<dbReference type="AlphaFoldDB" id="A0A919RY37"/>
<evidence type="ECO:0000256" key="5">
    <source>
        <dbReference type="ARBA" id="ARBA00022679"/>
    </source>
</evidence>
<feature type="domain" description="Histidine kinase" evidence="9">
    <location>
        <begin position="431"/>
        <end position="649"/>
    </location>
</feature>
<keyword evidence="5" id="KW-0808">Transferase</keyword>
<dbReference type="EC" id="2.7.13.3" evidence="3"/>
<feature type="transmembrane region" description="Helical" evidence="8">
    <location>
        <begin position="69"/>
        <end position="89"/>
    </location>
</feature>
<dbReference type="SUPFAM" id="SSF55874">
    <property type="entry name" value="ATPase domain of HSP90 chaperone/DNA topoisomerase II/histidine kinase"/>
    <property type="match status" value="1"/>
</dbReference>
<dbReference type="InterPro" id="IPR003661">
    <property type="entry name" value="HisK_dim/P_dom"/>
</dbReference>
<organism evidence="10 11">
    <name type="scientific">Clostridium polyendosporum</name>
    <dbReference type="NCBI Taxonomy" id="69208"/>
    <lineage>
        <taxon>Bacteria</taxon>
        <taxon>Bacillati</taxon>
        <taxon>Bacillota</taxon>
        <taxon>Clostridia</taxon>
        <taxon>Eubacteriales</taxon>
        <taxon>Clostridiaceae</taxon>
        <taxon>Clostridium</taxon>
    </lineage>
</organism>
<evidence type="ECO:0000256" key="2">
    <source>
        <dbReference type="ARBA" id="ARBA00004370"/>
    </source>
</evidence>
<dbReference type="Gene3D" id="1.10.287.130">
    <property type="match status" value="1"/>
</dbReference>
<dbReference type="Gene3D" id="3.30.565.10">
    <property type="entry name" value="Histidine kinase-like ATPase, C-terminal domain"/>
    <property type="match status" value="1"/>
</dbReference>
<feature type="transmembrane region" description="Helical" evidence="8">
    <location>
        <begin position="38"/>
        <end position="57"/>
    </location>
</feature>
<dbReference type="Pfam" id="PF02518">
    <property type="entry name" value="HATPase_c"/>
    <property type="match status" value="1"/>
</dbReference>
<evidence type="ECO:0000256" key="7">
    <source>
        <dbReference type="ARBA" id="ARBA00023012"/>
    </source>
</evidence>
<gene>
    <name evidence="10" type="ORF">CPJCM30710_03390</name>
</gene>
<dbReference type="PANTHER" id="PTHR45453">
    <property type="entry name" value="PHOSPHATE REGULON SENSOR PROTEIN PHOR"/>
    <property type="match status" value="1"/>
</dbReference>
<proteinExistence type="predicted"/>
<keyword evidence="8" id="KW-1133">Transmembrane helix</keyword>
<dbReference type="Gene3D" id="3.30.450.20">
    <property type="entry name" value="PAS domain"/>
    <property type="match status" value="1"/>
</dbReference>
<evidence type="ECO:0000256" key="4">
    <source>
        <dbReference type="ARBA" id="ARBA00022553"/>
    </source>
</evidence>
<evidence type="ECO:0000256" key="8">
    <source>
        <dbReference type="SAM" id="Phobius"/>
    </source>
</evidence>
<dbReference type="PANTHER" id="PTHR45453:SF1">
    <property type="entry name" value="PHOSPHATE REGULON SENSOR PROTEIN PHOR"/>
    <property type="match status" value="1"/>
</dbReference>
<evidence type="ECO:0000313" key="11">
    <source>
        <dbReference type="Proteomes" id="UP000679179"/>
    </source>
</evidence>
<dbReference type="Pfam" id="PF13188">
    <property type="entry name" value="PAS_8"/>
    <property type="match status" value="1"/>
</dbReference>
<sequence length="680" mass="79768">MKNFKDYIMNNMTWILRIFIPVILVVIMFYSTNKNLMLYHQFVEILCVTLGASLTIISLSKYNTKIKNFFTYVGIGYSVICFIGIVHIMSLNGNKPYESVVSFTTVTWILSNYFEYCIILIAILCHKLSISYKKVILFYGVIGILTGIILSISYRNFKNGTPFINRYLFIKINYIILFCLFIILIYVILTYRGLSKRQKKYLILYVATIFLYENIAKIDFVDTTYSSYNTAVMIHIAKYIAYYILYEAIAIFLVKNTYDNMYGELIDMEKYKEYYNEILNQRMNIQMELNTMIEKSKEKYENLINYISDAVIIFEDSKIKYINEAAIKIFDLLDILDLESVSIHEFLELLDPPSMEMSEEYRGSLRHYWSFILTNEAEQERKYELRCEHLSQDMWLVFIRDMTEIERIKALKVELESYLQEEKLKREFYTNISHELRTPINVIFSALQLNDLYINDKNIVGLEKNNANIRKNCLRLIRTINNFIDTNKILEGYLTPDLRYHNIVELVENVAQATIKYLNLVGISLIFDSVAEEIYVKCDYEFIERIILNLLSNSVKYGENGGNIWVDVCLEEENVVIYIKNDSKPISTEEQRYVFEKFAKSSNELSGRKEGSGLGLYITKALIELQNGSLELIVTHALNKFIIKLPKGEADEFEYLGNKPILNINELEEKVDIEFSDIYI</sequence>
<evidence type="ECO:0000313" key="10">
    <source>
        <dbReference type="EMBL" id="GIM27673.1"/>
    </source>
</evidence>
<dbReference type="GO" id="GO:0005886">
    <property type="term" value="C:plasma membrane"/>
    <property type="evidence" value="ECO:0007669"/>
    <property type="project" value="TreeGrafter"/>
</dbReference>
<dbReference type="RefSeq" id="WP_212902430.1">
    <property type="nucleotide sequence ID" value="NZ_BOPZ01000002.1"/>
</dbReference>
<keyword evidence="7" id="KW-0902">Two-component regulatory system</keyword>
<feature type="transmembrane region" description="Helical" evidence="8">
    <location>
        <begin position="12"/>
        <end position="32"/>
    </location>
</feature>
<feature type="transmembrane region" description="Helical" evidence="8">
    <location>
        <begin position="167"/>
        <end position="189"/>
    </location>
</feature>
<dbReference type="EMBL" id="BOPZ01000002">
    <property type="protein sequence ID" value="GIM27673.1"/>
    <property type="molecule type" value="Genomic_DNA"/>
</dbReference>
<evidence type="ECO:0000256" key="6">
    <source>
        <dbReference type="ARBA" id="ARBA00022777"/>
    </source>
</evidence>
<comment type="catalytic activity">
    <reaction evidence="1">
        <text>ATP + protein L-histidine = ADP + protein N-phospho-L-histidine.</text>
        <dbReference type="EC" id="2.7.13.3"/>
    </reaction>
</comment>
<comment type="caution">
    <text evidence="10">The sequence shown here is derived from an EMBL/GenBank/DDBJ whole genome shotgun (WGS) entry which is preliminary data.</text>
</comment>
<feature type="transmembrane region" description="Helical" evidence="8">
    <location>
        <begin position="201"/>
        <end position="220"/>
    </location>
</feature>
<dbReference type="InterPro" id="IPR033425">
    <property type="entry name" value="MASE3"/>
</dbReference>
<dbReference type="GO" id="GO:0000155">
    <property type="term" value="F:phosphorelay sensor kinase activity"/>
    <property type="evidence" value="ECO:0007669"/>
    <property type="project" value="InterPro"/>
</dbReference>
<feature type="transmembrane region" description="Helical" evidence="8">
    <location>
        <begin position="101"/>
        <end position="124"/>
    </location>
</feature>
<keyword evidence="4" id="KW-0597">Phosphoprotein</keyword>
<dbReference type="PROSITE" id="PS50109">
    <property type="entry name" value="HIS_KIN"/>
    <property type="match status" value="1"/>
</dbReference>
<dbReference type="Proteomes" id="UP000679179">
    <property type="component" value="Unassembled WGS sequence"/>
</dbReference>
<dbReference type="InterPro" id="IPR036890">
    <property type="entry name" value="HATPase_C_sf"/>
</dbReference>
<keyword evidence="11" id="KW-1185">Reference proteome</keyword>
<dbReference type="SUPFAM" id="SSF47384">
    <property type="entry name" value="Homodimeric domain of signal transducing histidine kinase"/>
    <property type="match status" value="1"/>
</dbReference>
<accession>A0A919RY37</accession>
<dbReference type="InterPro" id="IPR005467">
    <property type="entry name" value="His_kinase_dom"/>
</dbReference>
<reference evidence="10" key="1">
    <citation type="submission" date="2021-03" db="EMBL/GenBank/DDBJ databases">
        <title>Taxonomic study of Clostridium polyendosporum from meadow-gley soil under rice.</title>
        <authorList>
            <person name="Kobayashi H."/>
            <person name="Tanizawa Y."/>
            <person name="Yagura M."/>
        </authorList>
    </citation>
    <scope>NUCLEOTIDE SEQUENCE</scope>
    <source>
        <strain evidence="10">JCM 30710</strain>
    </source>
</reference>
<dbReference type="SMART" id="SM00387">
    <property type="entry name" value="HATPase_c"/>
    <property type="match status" value="1"/>
</dbReference>
<evidence type="ECO:0000256" key="1">
    <source>
        <dbReference type="ARBA" id="ARBA00000085"/>
    </source>
</evidence>
<keyword evidence="6 10" id="KW-0418">Kinase</keyword>
<dbReference type="InterPro" id="IPR003594">
    <property type="entry name" value="HATPase_dom"/>
</dbReference>
<keyword evidence="8" id="KW-0812">Transmembrane</keyword>